<keyword evidence="2" id="KW-0732">Signal</keyword>
<evidence type="ECO:0008006" key="5">
    <source>
        <dbReference type="Google" id="ProtNLM"/>
    </source>
</evidence>
<evidence type="ECO:0000256" key="2">
    <source>
        <dbReference type="SAM" id="SignalP"/>
    </source>
</evidence>
<evidence type="ECO:0000313" key="3">
    <source>
        <dbReference type="EMBL" id="GIG17659.1"/>
    </source>
</evidence>
<accession>A0A8J3PIE3</accession>
<evidence type="ECO:0000256" key="1">
    <source>
        <dbReference type="SAM" id="Phobius"/>
    </source>
</evidence>
<protein>
    <recommendedName>
        <fullName evidence="5">Gram-positive cocci surface proteins LPxTG domain-containing protein</fullName>
    </recommendedName>
</protein>
<comment type="caution">
    <text evidence="3">The sequence shown here is derived from an EMBL/GenBank/DDBJ whole genome shotgun (WGS) entry which is preliminary data.</text>
</comment>
<reference evidence="3" key="1">
    <citation type="submission" date="2021-01" db="EMBL/GenBank/DDBJ databases">
        <title>Whole genome shotgun sequence of Catellatospora methionotrophica NBRC 14553.</title>
        <authorList>
            <person name="Komaki H."/>
            <person name="Tamura T."/>
        </authorList>
    </citation>
    <scope>NUCLEOTIDE SEQUENCE</scope>
    <source>
        <strain evidence="3">NBRC 14553</strain>
    </source>
</reference>
<keyword evidence="1" id="KW-1133">Transmembrane helix</keyword>
<dbReference type="AlphaFoldDB" id="A0A8J3PIE3"/>
<proteinExistence type="predicted"/>
<keyword evidence="4" id="KW-1185">Reference proteome</keyword>
<gene>
    <name evidence="3" type="ORF">Cme02nite_59910</name>
</gene>
<keyword evidence="1" id="KW-0472">Membrane</keyword>
<feature type="chain" id="PRO_5035307329" description="Gram-positive cocci surface proteins LPxTG domain-containing protein" evidence="2">
    <location>
        <begin position="30"/>
        <end position="536"/>
    </location>
</feature>
<sequence>MKIRTALAAGASMLLAGGLSAALGVPAYAADGIDVAAKVTGSMMSVEAEGKWFRVDFSNVGSTASGDTTVRYDFSGLDSSRVVADTSIYDGACDISGKIVTCHWVGFLPGESTFDFVYLKNVGKETGSAGSFSVSFTTPGDTDHSNDTTTAAVEQVIGGWVDLVSMASDLVGGYSNGKVVPLKPGEQAPLGWAVSNEGDATVQGIKFTITLPAYASFDSVYDICEINIAETEYAVCTDPDVVLAPGEAYLPEQPVLVSASGMFYDGPAALPGGLVSVNALKQVSEVPTGKQAEPADGFKVAEDLTEAQIEARIADLIEDLVPNAEQAAEADPGDNDAAFAMHVGAPPTVDQAITVSQGIGRVGDTVKIFVKVTNVGKASSGPQFYIKTPAGTSFVAPAVKPGVGNCIDRSGEGPAWEYTGETQLACGFESELQPGRTLTRELLVHIDSAPIGNDGLAEVITLVGKDGNPKNDTAKVIIKIGTPPAGGNNGGNGGGLPVTGDNTALIAGIGGGVVALGAVLFLVARRRKVSTEEIAA</sequence>
<dbReference type="RefSeq" id="WP_166386668.1">
    <property type="nucleotide sequence ID" value="NZ_BAAATT010000035.1"/>
</dbReference>
<evidence type="ECO:0000313" key="4">
    <source>
        <dbReference type="Proteomes" id="UP000660339"/>
    </source>
</evidence>
<name>A0A8J3PIE3_9ACTN</name>
<keyword evidence="1" id="KW-0812">Transmembrane</keyword>
<feature type="transmembrane region" description="Helical" evidence="1">
    <location>
        <begin position="504"/>
        <end position="524"/>
    </location>
</feature>
<dbReference type="EMBL" id="BONJ01000034">
    <property type="protein sequence ID" value="GIG17659.1"/>
    <property type="molecule type" value="Genomic_DNA"/>
</dbReference>
<dbReference type="Proteomes" id="UP000660339">
    <property type="component" value="Unassembled WGS sequence"/>
</dbReference>
<organism evidence="3 4">
    <name type="scientific">Catellatospora methionotrophica</name>
    <dbReference type="NCBI Taxonomy" id="121620"/>
    <lineage>
        <taxon>Bacteria</taxon>
        <taxon>Bacillati</taxon>
        <taxon>Actinomycetota</taxon>
        <taxon>Actinomycetes</taxon>
        <taxon>Micromonosporales</taxon>
        <taxon>Micromonosporaceae</taxon>
        <taxon>Catellatospora</taxon>
    </lineage>
</organism>
<dbReference type="NCBIfam" id="TIGR01167">
    <property type="entry name" value="LPXTG_anchor"/>
    <property type="match status" value="1"/>
</dbReference>
<feature type="signal peptide" evidence="2">
    <location>
        <begin position="1"/>
        <end position="29"/>
    </location>
</feature>